<feature type="coiled-coil region" evidence="1">
    <location>
        <begin position="48"/>
        <end position="136"/>
    </location>
</feature>
<evidence type="ECO:0000313" key="2">
    <source>
        <dbReference type="EMBL" id="CAF4406093.1"/>
    </source>
</evidence>
<evidence type="ECO:0000313" key="3">
    <source>
        <dbReference type="Proteomes" id="UP000663844"/>
    </source>
</evidence>
<dbReference type="Proteomes" id="UP000663844">
    <property type="component" value="Unassembled WGS sequence"/>
</dbReference>
<dbReference type="AlphaFoldDB" id="A0A820PBR4"/>
<reference evidence="2" key="1">
    <citation type="submission" date="2021-02" db="EMBL/GenBank/DDBJ databases">
        <authorList>
            <person name="Nowell W R."/>
        </authorList>
    </citation>
    <scope>NUCLEOTIDE SEQUENCE</scope>
</reference>
<gene>
    <name evidence="2" type="ORF">OXD698_LOCUS51745</name>
</gene>
<dbReference type="Gene3D" id="1.20.920.20">
    <property type="match status" value="1"/>
</dbReference>
<feature type="non-terminal residue" evidence="2">
    <location>
        <position position="138"/>
    </location>
</feature>
<keyword evidence="1" id="KW-0175">Coiled coil</keyword>
<accession>A0A820PBR4</accession>
<proteinExistence type="predicted"/>
<feature type="non-terminal residue" evidence="2">
    <location>
        <position position="1"/>
    </location>
</feature>
<evidence type="ECO:0000256" key="1">
    <source>
        <dbReference type="SAM" id="Coils"/>
    </source>
</evidence>
<comment type="caution">
    <text evidence="2">The sequence shown here is derived from an EMBL/GenBank/DDBJ whole genome shotgun (WGS) entry which is preliminary data.</text>
</comment>
<name>A0A820PBR4_9BILA</name>
<protein>
    <submittedName>
        <fullName evidence="2">Uncharacterized protein</fullName>
    </submittedName>
</protein>
<dbReference type="EMBL" id="CAJOAZ010026998">
    <property type="protein sequence ID" value="CAF4406093.1"/>
    <property type="molecule type" value="Genomic_DNA"/>
</dbReference>
<sequence length="138" mass="16063">FHVPATRATAAQENRITLGAARYASEEAAVLVHYAIALVEYTRICQPLRLTKERVDKLKQELYEAEQKQIERENEIQRLKLVEQTLQNADSNEEDNRLVDISQYTMDDLPRLENQLAEAQKRFDTAAVEKNKLKKEYE</sequence>
<organism evidence="2 3">
    <name type="scientific">Adineta steineri</name>
    <dbReference type="NCBI Taxonomy" id="433720"/>
    <lineage>
        <taxon>Eukaryota</taxon>
        <taxon>Metazoa</taxon>
        <taxon>Spiralia</taxon>
        <taxon>Gnathifera</taxon>
        <taxon>Rotifera</taxon>
        <taxon>Eurotatoria</taxon>
        <taxon>Bdelloidea</taxon>
        <taxon>Adinetida</taxon>
        <taxon>Adinetidae</taxon>
        <taxon>Adineta</taxon>
    </lineage>
</organism>